<reference evidence="3" key="1">
    <citation type="journal article" date="2014" name="Int. J. Syst. Evol. Microbiol.">
        <title>Complete genome sequence of Corynebacterium casei LMG S-19264T (=DSM 44701T), isolated from a smear-ripened cheese.</title>
        <authorList>
            <consortium name="US DOE Joint Genome Institute (JGI-PGF)"/>
            <person name="Walter F."/>
            <person name="Albersmeier A."/>
            <person name="Kalinowski J."/>
            <person name="Ruckert C."/>
        </authorList>
    </citation>
    <scope>NUCLEOTIDE SEQUENCE</scope>
    <source>
        <strain evidence="3">CGMCC 1.12785</strain>
    </source>
</reference>
<name>A0A8J2XMI5_9MICO</name>
<dbReference type="PANTHER" id="PTHR30535:SF4">
    <property type="entry name" value="HEMIN-BINDING PERIPLASMIC PROTEIN HMUT"/>
    <property type="match status" value="1"/>
</dbReference>
<keyword evidence="4" id="KW-1185">Reference proteome</keyword>
<dbReference type="RefSeq" id="WP_188551904.1">
    <property type="nucleotide sequence ID" value="NZ_BMFY01000019.1"/>
</dbReference>
<dbReference type="SUPFAM" id="SSF53807">
    <property type="entry name" value="Helical backbone' metal receptor"/>
    <property type="match status" value="1"/>
</dbReference>
<reference evidence="3" key="2">
    <citation type="submission" date="2020-09" db="EMBL/GenBank/DDBJ databases">
        <authorList>
            <person name="Sun Q."/>
            <person name="Zhou Y."/>
        </authorList>
    </citation>
    <scope>NUCLEOTIDE SEQUENCE</scope>
    <source>
        <strain evidence="3">CGMCC 1.12785</strain>
    </source>
</reference>
<dbReference type="InterPro" id="IPR050902">
    <property type="entry name" value="ABC_Transporter_SBP"/>
</dbReference>
<dbReference type="Gene3D" id="3.40.50.1980">
    <property type="entry name" value="Nitrogenase molybdenum iron protein domain"/>
    <property type="match status" value="2"/>
</dbReference>
<proteinExistence type="inferred from homology"/>
<dbReference type="Proteomes" id="UP000616114">
    <property type="component" value="Unassembled WGS sequence"/>
</dbReference>
<dbReference type="PANTHER" id="PTHR30535">
    <property type="entry name" value="VITAMIN B12-BINDING PROTEIN"/>
    <property type="match status" value="1"/>
</dbReference>
<sequence length="283" mass="29785">MAHAHGEIALDAAPERIVALSSDAADAALQLAGPERLAAVPDLNRDPHQSLQHETATQVEGVIDTAAEADAESVLAYEPDLVVVTERHDAESLALGQLEQAGVPVLPIANTWDSPELYVENLRLIGEALGTEERAEELAGDYERRWEDVEARVADLPEEERPRTALLRIIAGQVFYSGPGAISQPVLSAAGASHAAEEIGLERSQPASVEQLSASAPERIVLLDSTGAGEAQFAELLDSPGIGAVPAVAEEQILILTAAQLSSGSGGIEALEEIAAWLHPDLF</sequence>
<feature type="domain" description="Fe/B12 periplasmic-binding" evidence="2">
    <location>
        <begin position="16"/>
        <end position="283"/>
    </location>
</feature>
<dbReference type="EMBL" id="BMFY01000019">
    <property type="protein sequence ID" value="GGA26734.1"/>
    <property type="molecule type" value="Genomic_DNA"/>
</dbReference>
<evidence type="ECO:0000256" key="1">
    <source>
        <dbReference type="ARBA" id="ARBA00008814"/>
    </source>
</evidence>
<organism evidence="3 4">
    <name type="scientific">Sediminivirga luteola</name>
    <dbReference type="NCBI Taxonomy" id="1774748"/>
    <lineage>
        <taxon>Bacteria</taxon>
        <taxon>Bacillati</taxon>
        <taxon>Actinomycetota</taxon>
        <taxon>Actinomycetes</taxon>
        <taxon>Micrococcales</taxon>
        <taxon>Brevibacteriaceae</taxon>
        <taxon>Sediminivirga</taxon>
    </lineage>
</organism>
<accession>A0A8J2XMI5</accession>
<comment type="caution">
    <text evidence="3">The sequence shown here is derived from an EMBL/GenBank/DDBJ whole genome shotgun (WGS) entry which is preliminary data.</text>
</comment>
<protein>
    <submittedName>
        <fullName evidence="3">ABC transporter substrate-binding protein</fullName>
    </submittedName>
</protein>
<dbReference type="PROSITE" id="PS50983">
    <property type="entry name" value="FE_B12_PBP"/>
    <property type="match status" value="1"/>
</dbReference>
<evidence type="ECO:0000259" key="2">
    <source>
        <dbReference type="PROSITE" id="PS50983"/>
    </source>
</evidence>
<evidence type="ECO:0000313" key="4">
    <source>
        <dbReference type="Proteomes" id="UP000616114"/>
    </source>
</evidence>
<dbReference type="AlphaFoldDB" id="A0A8J2XMI5"/>
<dbReference type="InterPro" id="IPR002491">
    <property type="entry name" value="ABC_transptr_periplasmic_BD"/>
</dbReference>
<dbReference type="Pfam" id="PF01497">
    <property type="entry name" value="Peripla_BP_2"/>
    <property type="match status" value="1"/>
</dbReference>
<comment type="similarity">
    <text evidence="1">Belongs to the bacterial solute-binding protein 8 family.</text>
</comment>
<evidence type="ECO:0000313" key="3">
    <source>
        <dbReference type="EMBL" id="GGA26734.1"/>
    </source>
</evidence>
<gene>
    <name evidence="3" type="ORF">GCM10011333_31950</name>
</gene>